<accession>A0A7W9FPG5</accession>
<gene>
    <name evidence="1" type="ORF">GGQ63_003466</name>
</gene>
<evidence type="ECO:0000313" key="2">
    <source>
        <dbReference type="Proteomes" id="UP000523821"/>
    </source>
</evidence>
<organism evidence="1 2">
    <name type="scientific">Prosthecomicrobium pneumaticum</name>
    <dbReference type="NCBI Taxonomy" id="81895"/>
    <lineage>
        <taxon>Bacteria</taxon>
        <taxon>Pseudomonadati</taxon>
        <taxon>Pseudomonadota</taxon>
        <taxon>Alphaproteobacteria</taxon>
        <taxon>Hyphomicrobiales</taxon>
        <taxon>Kaistiaceae</taxon>
        <taxon>Prosthecomicrobium</taxon>
    </lineage>
</organism>
<reference evidence="1 2" key="1">
    <citation type="submission" date="2020-08" db="EMBL/GenBank/DDBJ databases">
        <title>Genomic Encyclopedia of Type Strains, Phase IV (KMG-IV): sequencing the most valuable type-strain genomes for metagenomic binning, comparative biology and taxonomic classification.</title>
        <authorList>
            <person name="Goeker M."/>
        </authorList>
    </citation>
    <scope>NUCLEOTIDE SEQUENCE [LARGE SCALE GENOMIC DNA]</scope>
    <source>
        <strain evidence="1 2">DSM 16268</strain>
    </source>
</reference>
<comment type="caution">
    <text evidence="1">The sequence shown here is derived from an EMBL/GenBank/DDBJ whole genome shotgun (WGS) entry which is preliminary data.</text>
</comment>
<dbReference type="EMBL" id="JACHOO010000008">
    <property type="protein sequence ID" value="MBB5754380.1"/>
    <property type="molecule type" value="Genomic_DNA"/>
</dbReference>
<protein>
    <submittedName>
        <fullName evidence="1">Uncharacterized protein</fullName>
    </submittedName>
</protein>
<dbReference type="RefSeq" id="WP_183857831.1">
    <property type="nucleotide sequence ID" value="NZ_JACHOO010000008.1"/>
</dbReference>
<dbReference type="Proteomes" id="UP000523821">
    <property type="component" value="Unassembled WGS sequence"/>
</dbReference>
<proteinExistence type="predicted"/>
<evidence type="ECO:0000313" key="1">
    <source>
        <dbReference type="EMBL" id="MBB5754380.1"/>
    </source>
</evidence>
<dbReference type="AlphaFoldDB" id="A0A7W9FPG5"/>
<keyword evidence="2" id="KW-1185">Reference proteome</keyword>
<name>A0A7W9FPG5_9HYPH</name>
<sequence>MQSTRLVYAVVDGIPVKGFYWVDEAGTVTVRCERGDATGCPLDGAAADLAHTLLVRIASEPPRPMEGADVPN</sequence>